<evidence type="ECO:0000256" key="3">
    <source>
        <dbReference type="ARBA" id="ARBA00011738"/>
    </source>
</evidence>
<dbReference type="NCBIfam" id="NF006775">
    <property type="entry name" value="PRK09290.2-5"/>
    <property type="match status" value="1"/>
</dbReference>
<gene>
    <name evidence="10" type="ORF">GCM10007877_14270</name>
</gene>
<dbReference type="RefSeq" id="WP_232594275.1">
    <property type="nucleotide sequence ID" value="NZ_BSPD01000033.1"/>
</dbReference>
<dbReference type="Gene3D" id="3.30.70.360">
    <property type="match status" value="1"/>
</dbReference>
<comment type="cofactor">
    <cofactor evidence="7">
        <name>Zn(2+)</name>
        <dbReference type="ChEBI" id="CHEBI:29105"/>
    </cofactor>
    <text evidence="7">Binds 2 Zn(2+) ions per subunit.</text>
</comment>
<sequence>MTADQLTRPSDAFASAAERLLHRCDVLGGFSALSDGILRAYLTPEHAKANAQVAEWMEEAGMSTWQDAVGNQWGRYEGIEADAKTLVLGSHLDTVPYAGRYDGILGVLAAVELVADLHGRGERLPFAIEIVGFCDEEGTRFGATLIGSKALAGQWNDDWMQLQDDDGISMWSALQAFGLDPHNVRDAALNPDQLLGFWEIHIEQGPVLESLDLPVGVVTGIAGARRANIRLTGQAGHAGTTPMHLRRDALVGAAEVALAVEEIAKRAGGDIVATVGQLFARPGAVNVIAGGAMLSLDVRSQSDDERDRVLEEINDATETIAARRNLDMMWEWQHSAGAVLCDDGFQAVFAQAIADEDIIAQHLPSGAGHDAMAVAEITPMAMLFLRSPRGLSHHPDEAVIEDDVAITLSVMARALKALAST</sequence>
<evidence type="ECO:0000256" key="2">
    <source>
        <dbReference type="ARBA" id="ARBA00006153"/>
    </source>
</evidence>
<dbReference type="InterPro" id="IPR010158">
    <property type="entry name" value="Amidase_Cbmase"/>
</dbReference>
<dbReference type="Pfam" id="PF07687">
    <property type="entry name" value="M20_dimer"/>
    <property type="match status" value="1"/>
</dbReference>
<comment type="similarity">
    <text evidence="2">Belongs to the peptidase M20 family.</text>
</comment>
<evidence type="ECO:0000256" key="8">
    <source>
        <dbReference type="PIRSR" id="PIRSR001235-2"/>
    </source>
</evidence>
<dbReference type="GO" id="GO:0016813">
    <property type="term" value="F:hydrolase activity, acting on carbon-nitrogen (but not peptide) bonds, in linear amidines"/>
    <property type="evidence" value="ECO:0007669"/>
    <property type="project" value="InterPro"/>
</dbReference>
<feature type="binding site" evidence="8">
    <location>
        <position position="299"/>
    </location>
    <ligand>
        <name>allantoate</name>
        <dbReference type="ChEBI" id="CHEBI:17536"/>
    </ligand>
</feature>
<dbReference type="NCBIfam" id="TIGR01879">
    <property type="entry name" value="hydantase"/>
    <property type="match status" value="1"/>
</dbReference>
<dbReference type="SUPFAM" id="SSF55031">
    <property type="entry name" value="Bacterial exopeptidase dimerisation domain"/>
    <property type="match status" value="1"/>
</dbReference>
<keyword evidence="7" id="KW-0862">Zinc</keyword>
<keyword evidence="5 10" id="KW-0378">Hydrolase</keyword>
<dbReference type="Pfam" id="PF01546">
    <property type="entry name" value="Peptidase_M20"/>
    <property type="match status" value="1"/>
</dbReference>
<dbReference type="PANTHER" id="PTHR32494:SF19">
    <property type="entry name" value="ALLANTOATE DEIMINASE-RELATED"/>
    <property type="match status" value="1"/>
</dbReference>
<evidence type="ECO:0000256" key="6">
    <source>
        <dbReference type="ARBA" id="ARBA00023211"/>
    </source>
</evidence>
<dbReference type="InterPro" id="IPR036264">
    <property type="entry name" value="Bact_exopeptidase_dim_dom"/>
</dbReference>
<evidence type="ECO:0000256" key="7">
    <source>
        <dbReference type="PIRSR" id="PIRSR001235-1"/>
    </source>
</evidence>
<feature type="binding site" evidence="7">
    <location>
        <position position="137"/>
    </location>
    <ligand>
        <name>Zn(2+)</name>
        <dbReference type="ChEBI" id="CHEBI:29105"/>
        <label>2</label>
    </ligand>
</feature>
<keyword evidence="4 7" id="KW-0479">Metal-binding</keyword>
<dbReference type="EMBL" id="BSPD01000033">
    <property type="protein sequence ID" value="GLS25713.1"/>
    <property type="molecule type" value="Genomic_DNA"/>
</dbReference>
<evidence type="ECO:0000256" key="4">
    <source>
        <dbReference type="ARBA" id="ARBA00022723"/>
    </source>
</evidence>
<feature type="binding site" evidence="8">
    <location>
        <position position="286"/>
    </location>
    <ligand>
        <name>allantoate</name>
        <dbReference type="ChEBI" id="CHEBI:17536"/>
    </ligand>
</feature>
<dbReference type="CDD" id="cd03884">
    <property type="entry name" value="M20_bAS"/>
    <property type="match status" value="1"/>
</dbReference>
<feature type="binding site" evidence="7">
    <location>
        <position position="91"/>
    </location>
    <ligand>
        <name>Zn(2+)</name>
        <dbReference type="ChEBI" id="CHEBI:29105"/>
        <label>1</label>
    </ligand>
</feature>
<dbReference type="PIRSF" id="PIRSF001235">
    <property type="entry name" value="Amidase_carbamoylase"/>
    <property type="match status" value="1"/>
</dbReference>
<reference evidence="10 11" key="1">
    <citation type="journal article" date="2014" name="Int. J. Syst. Evol. Microbiol.">
        <title>Complete genome sequence of Corynebacterium casei LMG S-19264T (=DSM 44701T), isolated from a smear-ripened cheese.</title>
        <authorList>
            <consortium name="US DOE Joint Genome Institute (JGI-PGF)"/>
            <person name="Walter F."/>
            <person name="Albersmeier A."/>
            <person name="Kalinowski J."/>
            <person name="Ruckert C."/>
        </authorList>
    </citation>
    <scope>NUCLEOTIDE SEQUENCE [LARGE SCALE GENOMIC DNA]</scope>
    <source>
        <strain evidence="10 11">NBRC 110095</strain>
    </source>
</reference>
<feature type="binding site" evidence="7">
    <location>
        <position position="201"/>
    </location>
    <ligand>
        <name>Zn(2+)</name>
        <dbReference type="ChEBI" id="CHEBI:29105"/>
        <label>1</label>
    </ligand>
</feature>
<proteinExistence type="inferred from homology"/>
<feature type="domain" description="Peptidase M20 dimerisation" evidence="9">
    <location>
        <begin position="220"/>
        <end position="322"/>
    </location>
</feature>
<evidence type="ECO:0000313" key="11">
    <source>
        <dbReference type="Proteomes" id="UP001156870"/>
    </source>
</evidence>
<dbReference type="AlphaFoldDB" id="A0AA37WLL4"/>
<dbReference type="GO" id="GO:0046872">
    <property type="term" value="F:metal ion binding"/>
    <property type="evidence" value="ECO:0007669"/>
    <property type="project" value="UniProtKB-KW"/>
</dbReference>
<dbReference type="SUPFAM" id="SSF53187">
    <property type="entry name" value="Zn-dependent exopeptidases"/>
    <property type="match status" value="1"/>
</dbReference>
<dbReference type="PANTHER" id="PTHR32494">
    <property type="entry name" value="ALLANTOATE DEIMINASE-RELATED"/>
    <property type="match status" value="1"/>
</dbReference>
<comment type="caution">
    <text evidence="10">The sequence shown here is derived from an EMBL/GenBank/DDBJ whole genome shotgun (WGS) entry which is preliminary data.</text>
</comment>
<evidence type="ECO:0000256" key="5">
    <source>
        <dbReference type="ARBA" id="ARBA00022801"/>
    </source>
</evidence>
<dbReference type="InterPro" id="IPR011650">
    <property type="entry name" value="Peptidase_M20_dimer"/>
</dbReference>
<evidence type="ECO:0000256" key="1">
    <source>
        <dbReference type="ARBA" id="ARBA00001936"/>
    </source>
</evidence>
<feature type="binding site" evidence="7">
    <location>
        <position position="102"/>
    </location>
    <ligand>
        <name>Zn(2+)</name>
        <dbReference type="ChEBI" id="CHEBI:29105"/>
        <label>1</label>
    </ligand>
</feature>
<comment type="subunit">
    <text evidence="3">Homodimer.</text>
</comment>
<feature type="binding site" evidence="7">
    <location>
        <position position="393"/>
    </location>
    <ligand>
        <name>Zn(2+)</name>
        <dbReference type="ChEBI" id="CHEBI:29105"/>
        <label>2</label>
    </ligand>
</feature>
<keyword evidence="6" id="KW-0464">Manganese</keyword>
<dbReference type="Proteomes" id="UP001156870">
    <property type="component" value="Unassembled WGS sequence"/>
</dbReference>
<accession>A0AA37WLL4</accession>
<organism evidence="10 11">
    <name type="scientific">Marinibactrum halimedae</name>
    <dbReference type="NCBI Taxonomy" id="1444977"/>
    <lineage>
        <taxon>Bacteria</taxon>
        <taxon>Pseudomonadati</taxon>
        <taxon>Pseudomonadota</taxon>
        <taxon>Gammaproteobacteria</taxon>
        <taxon>Cellvibrionales</taxon>
        <taxon>Cellvibrionaceae</taxon>
        <taxon>Marinibactrum</taxon>
    </lineage>
</organism>
<name>A0AA37WLL4_9GAMM</name>
<dbReference type="InterPro" id="IPR002933">
    <property type="entry name" value="Peptidase_M20"/>
</dbReference>
<feature type="binding site" evidence="8">
    <location>
        <position position="226"/>
    </location>
    <ligand>
        <name>allantoate</name>
        <dbReference type="ChEBI" id="CHEBI:17536"/>
    </ligand>
</feature>
<evidence type="ECO:0000259" key="9">
    <source>
        <dbReference type="Pfam" id="PF07687"/>
    </source>
</evidence>
<feature type="binding site" evidence="7">
    <location>
        <position position="102"/>
    </location>
    <ligand>
        <name>Zn(2+)</name>
        <dbReference type="ChEBI" id="CHEBI:29105"/>
        <label>2</label>
    </ligand>
</feature>
<keyword evidence="11" id="KW-1185">Reference proteome</keyword>
<evidence type="ECO:0000313" key="10">
    <source>
        <dbReference type="EMBL" id="GLS25713.1"/>
    </source>
</evidence>
<protein>
    <submittedName>
        <fullName evidence="10">Zn-dependent hydrolase</fullName>
    </submittedName>
</protein>
<dbReference type="Gene3D" id="3.40.630.10">
    <property type="entry name" value="Zn peptidases"/>
    <property type="match status" value="1"/>
</dbReference>
<comment type="cofactor">
    <cofactor evidence="1">
        <name>Mn(2+)</name>
        <dbReference type="ChEBI" id="CHEBI:29035"/>
    </cofactor>
</comment>